<dbReference type="GO" id="GO:0005975">
    <property type="term" value="P:carbohydrate metabolic process"/>
    <property type="evidence" value="ECO:0007669"/>
    <property type="project" value="InterPro"/>
</dbReference>
<dbReference type="InterPro" id="IPR051795">
    <property type="entry name" value="Glycosyl_Hydrlase_43"/>
</dbReference>
<name>A0A7W6K9H6_9SPHI</name>
<comment type="caution">
    <text evidence="8">The sequence shown here is derived from an EMBL/GenBank/DDBJ whole genome shotgun (WGS) entry which is preliminary data.</text>
</comment>
<evidence type="ECO:0000256" key="3">
    <source>
        <dbReference type="ARBA" id="ARBA00023295"/>
    </source>
</evidence>
<evidence type="ECO:0000256" key="1">
    <source>
        <dbReference type="ARBA" id="ARBA00009865"/>
    </source>
</evidence>
<keyword evidence="5" id="KW-0732">Signal</keyword>
<evidence type="ECO:0000259" key="6">
    <source>
        <dbReference type="Pfam" id="PF17851"/>
    </source>
</evidence>
<comment type="similarity">
    <text evidence="1 4">Belongs to the glycosyl hydrolase 43 family.</text>
</comment>
<feature type="chain" id="PRO_5030996552" evidence="5">
    <location>
        <begin position="24"/>
        <end position="536"/>
    </location>
</feature>
<reference evidence="7" key="4">
    <citation type="submission" date="2024-05" db="EMBL/GenBank/DDBJ databases">
        <authorList>
            <person name="Sun Q."/>
            <person name="Zhou Y."/>
        </authorList>
    </citation>
    <scope>NUCLEOTIDE SEQUENCE</scope>
    <source>
        <strain evidence="7">CGMCC 1.15287</strain>
    </source>
</reference>
<dbReference type="SUPFAM" id="SSF75005">
    <property type="entry name" value="Arabinanase/levansucrase/invertase"/>
    <property type="match status" value="1"/>
</dbReference>
<dbReference type="InterPro" id="IPR006710">
    <property type="entry name" value="Glyco_hydro_43"/>
</dbReference>
<evidence type="ECO:0000256" key="5">
    <source>
        <dbReference type="SAM" id="SignalP"/>
    </source>
</evidence>
<evidence type="ECO:0000256" key="4">
    <source>
        <dbReference type="RuleBase" id="RU361187"/>
    </source>
</evidence>
<dbReference type="InterPro" id="IPR013320">
    <property type="entry name" value="ConA-like_dom_sf"/>
</dbReference>
<evidence type="ECO:0000313" key="9">
    <source>
        <dbReference type="Proteomes" id="UP000532273"/>
    </source>
</evidence>
<evidence type="ECO:0000313" key="10">
    <source>
        <dbReference type="Proteomes" id="UP000642938"/>
    </source>
</evidence>
<dbReference type="InterPro" id="IPR023296">
    <property type="entry name" value="Glyco_hydro_beta-prop_sf"/>
</dbReference>
<reference evidence="8 9" key="3">
    <citation type="submission" date="2020-08" db="EMBL/GenBank/DDBJ databases">
        <title>Genomic Encyclopedia of Type Strains, Phase IV (KMG-IV): sequencing the most valuable type-strain genomes for metagenomic binning, comparative biology and taxonomic classification.</title>
        <authorList>
            <person name="Goeker M."/>
        </authorList>
    </citation>
    <scope>NUCLEOTIDE SEQUENCE [LARGE SCALE GENOMIC DNA]</scope>
    <source>
        <strain evidence="8 9">DSM 100774</strain>
    </source>
</reference>
<dbReference type="Gene3D" id="2.115.10.20">
    <property type="entry name" value="Glycosyl hydrolase domain, family 43"/>
    <property type="match status" value="1"/>
</dbReference>
<dbReference type="Gene3D" id="2.60.120.200">
    <property type="match status" value="1"/>
</dbReference>
<dbReference type="Pfam" id="PF04616">
    <property type="entry name" value="Glyco_hydro_43"/>
    <property type="match status" value="1"/>
</dbReference>
<gene>
    <name evidence="7" type="ORF">GCM10007422_10880</name>
    <name evidence="8" type="ORF">GGQ60_001541</name>
</gene>
<keyword evidence="2 4" id="KW-0378">Hydrolase</keyword>
<evidence type="ECO:0000313" key="8">
    <source>
        <dbReference type="EMBL" id="MBB4107560.1"/>
    </source>
</evidence>
<sequence length="536" mass="61304">MKLRLNFLCQTFLLVTLSATVFAQKTESWGGQKDGTFYNPVIPADYSDLDAIRVGDDFYAISSTMQFSPGMVVLHSKDLVNWEIAGHVVADLTRISPNLDWTKMNSYGKGIWAGSIRYYKNKFWVYFGSPDDGFFMSSAKDAKGPWEPLHQVWNVSGWDDCSSFCDDDGQLYFIATNFKLDPKNNKKYNIHLFKMAQDGKSLRMDTDTIIHQSSGSEANKLYKINGLYYHFFSEVKAEGRVMMMERAQKITGPWEIKQINHVNKNIDREPNQGGLMQLKNGQWWFFTHHGSGDWEGRAASLLPVTWVDGWPIIGKVGKDNIGNMVWSGKAPLPLQPAIKIQTDDDFSAAVLRPQWEWNYQPRNDRWSLSARKGFLRLMAFQPIKPEDPNKILLRAGNTITQRSMRTSANEATVKLDISGMADGQFAGLTHFSTTTMSMLGIKQQGEERLMVYHTDGQESPGIKIKENVVWLRSTWDYQGQNRYFYSLDGKNFLPIGNVTQLTWGSYRGDRIGIFNYNKLAEKGFVDIDYFNYKYAK</sequence>
<feature type="domain" description="Beta-xylosidase C-terminal Concanavalin A-like" evidence="6">
    <location>
        <begin position="344"/>
        <end position="533"/>
    </location>
</feature>
<dbReference type="InterPro" id="IPR041542">
    <property type="entry name" value="GH43_C2"/>
</dbReference>
<dbReference type="SUPFAM" id="SSF49899">
    <property type="entry name" value="Concanavalin A-like lectins/glucanases"/>
    <property type="match status" value="1"/>
</dbReference>
<dbReference type="PANTHER" id="PTHR42812:SF12">
    <property type="entry name" value="BETA-XYLOSIDASE-RELATED"/>
    <property type="match status" value="1"/>
</dbReference>
<reference evidence="10" key="2">
    <citation type="journal article" date="2019" name="Int. J. Syst. Evol. Microbiol.">
        <title>The Global Catalogue of Microorganisms (GCM) 10K type strain sequencing project: providing services to taxonomists for standard genome sequencing and annotation.</title>
        <authorList>
            <consortium name="The Broad Institute Genomics Platform"/>
            <consortium name="The Broad Institute Genome Sequencing Center for Infectious Disease"/>
            <person name="Wu L."/>
            <person name="Ma J."/>
        </authorList>
    </citation>
    <scope>NUCLEOTIDE SEQUENCE [LARGE SCALE GENOMIC DNA]</scope>
    <source>
        <strain evidence="10">CGMCC 1.15287</strain>
    </source>
</reference>
<evidence type="ECO:0000256" key="2">
    <source>
        <dbReference type="ARBA" id="ARBA00022801"/>
    </source>
</evidence>
<proteinExistence type="inferred from homology"/>
<keyword evidence="3 4" id="KW-0326">Glycosidase</keyword>
<reference evidence="7" key="1">
    <citation type="journal article" date="2014" name="Int. J. Syst. Evol. Microbiol.">
        <title>Complete genome of a new Firmicutes species belonging to the dominant human colonic microbiota ('Ruminococcus bicirculans') reveals two chromosomes and a selective capacity to utilize plant glucans.</title>
        <authorList>
            <consortium name="NISC Comparative Sequencing Program"/>
            <person name="Wegmann U."/>
            <person name="Louis P."/>
            <person name="Goesmann A."/>
            <person name="Henrissat B."/>
            <person name="Duncan S.H."/>
            <person name="Flint H.J."/>
        </authorList>
    </citation>
    <scope>NUCLEOTIDE SEQUENCE</scope>
    <source>
        <strain evidence="7">CGMCC 1.15287</strain>
    </source>
</reference>
<dbReference type="RefSeq" id="WP_183761757.1">
    <property type="nucleotide sequence ID" value="NZ_BMHZ01000001.1"/>
</dbReference>
<dbReference type="EMBL" id="JACIEF010000002">
    <property type="protein sequence ID" value="MBB4107560.1"/>
    <property type="molecule type" value="Genomic_DNA"/>
</dbReference>
<accession>A0A7W6K9H6</accession>
<dbReference type="CDD" id="cd09001">
    <property type="entry name" value="GH43_FsAxh1-like"/>
    <property type="match status" value="1"/>
</dbReference>
<evidence type="ECO:0000313" key="7">
    <source>
        <dbReference type="EMBL" id="GGG98530.1"/>
    </source>
</evidence>
<organism evidence="8 9">
    <name type="scientific">Pedobacter zeae</name>
    <dbReference type="NCBI Taxonomy" id="1737356"/>
    <lineage>
        <taxon>Bacteria</taxon>
        <taxon>Pseudomonadati</taxon>
        <taxon>Bacteroidota</taxon>
        <taxon>Sphingobacteriia</taxon>
        <taxon>Sphingobacteriales</taxon>
        <taxon>Sphingobacteriaceae</taxon>
        <taxon>Pedobacter</taxon>
    </lineage>
</organism>
<dbReference type="Proteomes" id="UP000532273">
    <property type="component" value="Unassembled WGS sequence"/>
</dbReference>
<dbReference type="PANTHER" id="PTHR42812">
    <property type="entry name" value="BETA-XYLOSIDASE"/>
    <property type="match status" value="1"/>
</dbReference>
<dbReference type="EMBL" id="BMHZ01000001">
    <property type="protein sequence ID" value="GGG98530.1"/>
    <property type="molecule type" value="Genomic_DNA"/>
</dbReference>
<dbReference type="Pfam" id="PF17851">
    <property type="entry name" value="GH43_C2"/>
    <property type="match status" value="1"/>
</dbReference>
<dbReference type="AlphaFoldDB" id="A0A7W6K9H6"/>
<feature type="signal peptide" evidence="5">
    <location>
        <begin position="1"/>
        <end position="23"/>
    </location>
</feature>
<dbReference type="GO" id="GO:0004553">
    <property type="term" value="F:hydrolase activity, hydrolyzing O-glycosyl compounds"/>
    <property type="evidence" value="ECO:0007669"/>
    <property type="project" value="InterPro"/>
</dbReference>
<protein>
    <submittedName>
        <fullName evidence="8">Beta-xylosidase</fullName>
    </submittedName>
</protein>
<dbReference type="Proteomes" id="UP000642938">
    <property type="component" value="Unassembled WGS sequence"/>
</dbReference>
<keyword evidence="10" id="KW-1185">Reference proteome</keyword>